<dbReference type="HOGENOM" id="CLU_049387_1_1_1"/>
<dbReference type="PaxDb" id="3880-AES87134"/>
<dbReference type="PANTHER" id="PTHR19316:SF18">
    <property type="entry name" value="HSP70-BINDING PROTEIN 1"/>
    <property type="match status" value="1"/>
</dbReference>
<dbReference type="InterPro" id="IPR011989">
    <property type="entry name" value="ARM-like"/>
</dbReference>
<reference evidence="6" key="3">
    <citation type="submission" date="2012-05" db="EMBL/GenBank/DDBJ databases">
        <authorList>
            <person name="Krishnakumar V."/>
            <person name="Cheung F."/>
            <person name="Xiao Y."/>
            <person name="Chan A."/>
            <person name="Moskal W.A."/>
            <person name="Town C.D."/>
        </authorList>
    </citation>
    <scope>NUCLEOTIDE SEQUENCE</scope>
</reference>
<reference evidence="5 9" key="4">
    <citation type="journal article" date="2014" name="BMC Genomics">
        <title>An improved genome release (version Mt4.0) for the model legume Medicago truncatula.</title>
        <authorList>
            <person name="Tang H."/>
            <person name="Krishnakumar V."/>
            <person name="Bidwell S."/>
            <person name="Rosen B."/>
            <person name="Chan A."/>
            <person name="Zhou S."/>
            <person name="Gentzbittel L."/>
            <person name="Childs K.L."/>
            <person name="Yandell M."/>
            <person name="Gundlach H."/>
            <person name="Mayer K.F."/>
            <person name="Schwartz D.C."/>
            <person name="Town C.D."/>
        </authorList>
    </citation>
    <scope>GENOME REANNOTATION</scope>
    <source>
        <strain evidence="8 9">cv. Jemalong A17</strain>
    </source>
</reference>
<dbReference type="AlphaFoldDB" id="B7FKA1"/>
<dbReference type="InterPro" id="IPR013918">
    <property type="entry name" value="Nucleotide_exch_fac_Fes1"/>
</dbReference>
<dbReference type="GO" id="GO:0000774">
    <property type="term" value="F:adenyl-nucleotide exchange factor activity"/>
    <property type="evidence" value="ECO:0000318"/>
    <property type="project" value="GO_Central"/>
</dbReference>
<evidence type="ECO:0000259" key="3">
    <source>
        <dbReference type="SMART" id="SM01349"/>
    </source>
</evidence>
<dbReference type="STRING" id="3880.B7FKA1"/>
<accession>B7FKA1</accession>
<evidence type="ECO:0000313" key="5">
    <source>
        <dbReference type="EMBL" id="AES87134.1"/>
    </source>
</evidence>
<dbReference type="EMBL" id="BT052519">
    <property type="protein sequence ID" value="ACJ85186.1"/>
    <property type="molecule type" value="mRNA"/>
</dbReference>
<dbReference type="Proteomes" id="UP000265566">
    <property type="component" value="Chromosome 4"/>
</dbReference>
<feature type="domain" description="TOG" evidence="3">
    <location>
        <begin position="46"/>
        <end position="288"/>
    </location>
</feature>
<evidence type="ECO:0000313" key="4">
    <source>
        <dbReference type="EMBL" id="ACJ85186.1"/>
    </source>
</evidence>
<organism evidence="4">
    <name type="scientific">Medicago truncatula</name>
    <name type="common">Barrel medic</name>
    <name type="synonym">Medicago tribuloides</name>
    <dbReference type="NCBI Taxonomy" id="3880"/>
    <lineage>
        <taxon>Eukaryota</taxon>
        <taxon>Viridiplantae</taxon>
        <taxon>Streptophyta</taxon>
        <taxon>Embryophyta</taxon>
        <taxon>Tracheophyta</taxon>
        <taxon>Spermatophyta</taxon>
        <taxon>Magnoliopsida</taxon>
        <taxon>eudicotyledons</taxon>
        <taxon>Gunneridae</taxon>
        <taxon>Pentapetalae</taxon>
        <taxon>rosids</taxon>
        <taxon>fabids</taxon>
        <taxon>Fabales</taxon>
        <taxon>Fabaceae</taxon>
        <taxon>Papilionoideae</taxon>
        <taxon>50 kb inversion clade</taxon>
        <taxon>NPAAA clade</taxon>
        <taxon>Hologalegina</taxon>
        <taxon>IRL clade</taxon>
        <taxon>Trifolieae</taxon>
        <taxon>Medicago</taxon>
    </lineage>
</organism>
<evidence type="ECO:0000313" key="10">
    <source>
        <dbReference type="Proteomes" id="UP000265566"/>
    </source>
</evidence>
<dbReference type="eggNOG" id="KOG2160">
    <property type="taxonomic scope" value="Eukaryota"/>
</dbReference>
<dbReference type="EMBL" id="PSQE01000004">
    <property type="protein sequence ID" value="RHN59111.1"/>
    <property type="molecule type" value="Genomic_DNA"/>
</dbReference>
<evidence type="ECO:0000313" key="9">
    <source>
        <dbReference type="Proteomes" id="UP000002051"/>
    </source>
</evidence>
<dbReference type="Pfam" id="PF08609">
    <property type="entry name" value="Fes1"/>
    <property type="match status" value="1"/>
</dbReference>
<evidence type="ECO:0000313" key="6">
    <source>
        <dbReference type="EMBL" id="AFK49079.1"/>
    </source>
</evidence>
<dbReference type="EMBL" id="BT149285">
    <property type="protein sequence ID" value="AFK49079.1"/>
    <property type="molecule type" value="mRNA"/>
</dbReference>
<evidence type="ECO:0000313" key="8">
    <source>
        <dbReference type="EnsemblPlants" id="AES87134"/>
    </source>
</evidence>
<keyword evidence="9" id="KW-1185">Reference proteome</keyword>
<sequence length="370" mass="40955">MAKEGPNWDGLLKWSIANSDGTRQPRNLSEEDRKWFMEAMQAQTVDIVKRMKEITLVMKTPEQELENQGVTPADIEDMLDELQEHVESIDMANDLHTIGGLTPLLAYLKNPHANIRAKAADVVTTIVQNNPKSQQLVMEANGFEPLVSNFSSDPDVTARTKALGAISSLIRHNKPGVAAFRLANGYAALRDALTSENVRFQRKALNLIHYLLLENSSDCNIVKELGLHRTMMHLASSDDADVREAALKSLFELTRNTKDGSDSSPEDNEKMKQLLQERINGISLMSTEDLGAIREERLLVDSLWSTYFNEPSSLREKGLLVLPGEDAPPPDVASKHFESPLRASSGNPNSKKDSNNEKKDAPPLLLGPGP</sequence>
<dbReference type="OMA" id="CHVQSGL"/>
<dbReference type="SUPFAM" id="SSF48371">
    <property type="entry name" value="ARM repeat"/>
    <property type="match status" value="1"/>
</dbReference>
<dbReference type="InterPro" id="IPR016024">
    <property type="entry name" value="ARM-type_fold"/>
</dbReference>
<evidence type="ECO:0000256" key="1">
    <source>
        <dbReference type="ARBA" id="ARBA00022737"/>
    </source>
</evidence>
<dbReference type="InterPro" id="IPR034085">
    <property type="entry name" value="TOG"/>
</dbReference>
<gene>
    <name evidence="8" type="primary">11419264</name>
    <name evidence="5" type="ordered locus">MTR_4g021570</name>
    <name evidence="7" type="ORF">MtrunA17_Chr4g0009731</name>
</gene>
<reference evidence="4" key="1">
    <citation type="submission" date="2008-12" db="EMBL/GenBank/DDBJ databases">
        <title>Medicago truncatula full length cdna cloning project.</title>
        <authorList>
            <person name="Moskal W."/>
            <person name="Chan A."/>
            <person name="Cheung F."/>
            <person name="Xiao Y."/>
            <person name="Town C.D."/>
        </authorList>
    </citation>
    <scope>NUCLEOTIDE SEQUENCE</scope>
</reference>
<dbReference type="Gramene" id="rna21100">
    <property type="protein sequence ID" value="RHN59111.1"/>
    <property type="gene ID" value="gene21100"/>
</dbReference>
<dbReference type="Gene3D" id="1.25.10.10">
    <property type="entry name" value="Leucine-rich Repeat Variant"/>
    <property type="match status" value="1"/>
</dbReference>
<reference evidence="8" key="5">
    <citation type="submission" date="2015-04" db="UniProtKB">
        <authorList>
            <consortium name="EnsemblPlants"/>
        </authorList>
    </citation>
    <scope>IDENTIFICATION</scope>
    <source>
        <strain evidence="8">cv. Jemalong A17</strain>
    </source>
</reference>
<dbReference type="FunFam" id="1.25.10.10:FF:000157">
    <property type="entry name" value="Hsp70-binding protein 1"/>
    <property type="match status" value="1"/>
</dbReference>
<dbReference type="EnsemblPlants" id="AES87134">
    <property type="protein sequence ID" value="AES87134"/>
    <property type="gene ID" value="MTR_4g021570"/>
</dbReference>
<proteinExistence type="evidence at transcript level"/>
<keyword evidence="1" id="KW-0677">Repeat</keyword>
<evidence type="ECO:0000256" key="2">
    <source>
        <dbReference type="SAM" id="MobiDB-lite"/>
    </source>
</evidence>
<name>B7FKA1_MEDTR</name>
<feature type="region of interest" description="Disordered" evidence="2">
    <location>
        <begin position="321"/>
        <end position="370"/>
    </location>
</feature>
<dbReference type="Proteomes" id="UP000002051">
    <property type="component" value="Chromosome 4"/>
</dbReference>
<reference evidence="10" key="6">
    <citation type="journal article" date="2018" name="Nat. Plants">
        <title>Whole-genome landscape of Medicago truncatula symbiotic genes.</title>
        <authorList>
            <person name="Pecrix Y."/>
            <person name="Staton S.E."/>
            <person name="Sallet E."/>
            <person name="Lelandais-Briere C."/>
            <person name="Moreau S."/>
            <person name="Carrere S."/>
            <person name="Blein T."/>
            <person name="Jardinaud M.F."/>
            <person name="Latrasse D."/>
            <person name="Zouine M."/>
            <person name="Zahm M."/>
            <person name="Kreplak J."/>
            <person name="Mayjonade B."/>
            <person name="Satge C."/>
            <person name="Perez M."/>
            <person name="Cauet S."/>
            <person name="Marande W."/>
            <person name="Chantry-Darmon C."/>
            <person name="Lopez-Roques C."/>
            <person name="Bouchez O."/>
            <person name="Berard A."/>
            <person name="Debelle F."/>
            <person name="Munos S."/>
            <person name="Bendahmane A."/>
            <person name="Berges H."/>
            <person name="Niebel A."/>
            <person name="Buitink J."/>
            <person name="Frugier F."/>
            <person name="Benhamed M."/>
            <person name="Crespi M."/>
            <person name="Gouzy J."/>
            <person name="Gamas P."/>
        </authorList>
    </citation>
    <scope>NUCLEOTIDE SEQUENCE [LARGE SCALE GENOMIC DNA]</scope>
    <source>
        <strain evidence="10">cv. Jemalong A17</strain>
    </source>
</reference>
<dbReference type="PANTHER" id="PTHR19316">
    <property type="entry name" value="PROTEIN FOLDING REGULATOR"/>
    <property type="match status" value="1"/>
</dbReference>
<dbReference type="EMBL" id="CM001220">
    <property type="protein sequence ID" value="AES87134.1"/>
    <property type="molecule type" value="Genomic_DNA"/>
</dbReference>
<evidence type="ECO:0000313" key="7">
    <source>
        <dbReference type="EMBL" id="RHN59111.1"/>
    </source>
</evidence>
<dbReference type="OrthoDB" id="10250458at2759"/>
<dbReference type="InterPro" id="IPR050693">
    <property type="entry name" value="Hsp70_NEF-Inhibitors"/>
</dbReference>
<dbReference type="SMART" id="SM01349">
    <property type="entry name" value="TOG"/>
    <property type="match status" value="1"/>
</dbReference>
<protein>
    <submittedName>
        <fullName evidence="5">Armadillo/beta-catenin-like repeat protein</fullName>
    </submittedName>
</protein>
<dbReference type="GO" id="GO:0005783">
    <property type="term" value="C:endoplasmic reticulum"/>
    <property type="evidence" value="ECO:0000318"/>
    <property type="project" value="GO_Central"/>
</dbReference>
<reference evidence="7" key="7">
    <citation type="journal article" date="2018" name="Nat. Plants">
        <title>Whole-genome landscape of Medicago truncatula symbiotic genes.</title>
        <authorList>
            <person name="Pecrix Y."/>
            <person name="Gamas P."/>
            <person name="Carrere S."/>
        </authorList>
    </citation>
    <scope>NUCLEOTIDE SEQUENCE</scope>
    <source>
        <tissue evidence="7">Leaves</tissue>
    </source>
</reference>
<reference evidence="5 9" key="2">
    <citation type="journal article" date="2011" name="Nature">
        <title>The Medicago genome provides insight into the evolution of rhizobial symbioses.</title>
        <authorList>
            <person name="Young N.D."/>
            <person name="Debelle F."/>
            <person name="Oldroyd G.E."/>
            <person name="Geurts R."/>
            <person name="Cannon S.B."/>
            <person name="Udvardi M.K."/>
            <person name="Benedito V.A."/>
            <person name="Mayer K.F."/>
            <person name="Gouzy J."/>
            <person name="Schoof H."/>
            <person name="Van de Peer Y."/>
            <person name="Proost S."/>
            <person name="Cook D.R."/>
            <person name="Meyers B.C."/>
            <person name="Spannagl M."/>
            <person name="Cheung F."/>
            <person name="De Mita S."/>
            <person name="Krishnakumar V."/>
            <person name="Gundlach H."/>
            <person name="Zhou S."/>
            <person name="Mudge J."/>
            <person name="Bharti A.K."/>
            <person name="Murray J.D."/>
            <person name="Naoumkina M.A."/>
            <person name="Rosen B."/>
            <person name="Silverstein K.A."/>
            <person name="Tang H."/>
            <person name="Rombauts S."/>
            <person name="Zhao P.X."/>
            <person name="Zhou P."/>
            <person name="Barbe V."/>
            <person name="Bardou P."/>
            <person name="Bechner M."/>
            <person name="Bellec A."/>
            <person name="Berger A."/>
            <person name="Berges H."/>
            <person name="Bidwell S."/>
            <person name="Bisseling T."/>
            <person name="Choisne N."/>
            <person name="Couloux A."/>
            <person name="Denny R."/>
            <person name="Deshpande S."/>
            <person name="Dai X."/>
            <person name="Doyle J.J."/>
            <person name="Dudez A.M."/>
            <person name="Farmer A.D."/>
            <person name="Fouteau S."/>
            <person name="Franken C."/>
            <person name="Gibelin C."/>
            <person name="Gish J."/>
            <person name="Goldstein S."/>
            <person name="Gonzalez A.J."/>
            <person name="Green P.J."/>
            <person name="Hallab A."/>
            <person name="Hartog M."/>
            <person name="Hua A."/>
            <person name="Humphray S.J."/>
            <person name="Jeong D.H."/>
            <person name="Jing Y."/>
            <person name="Jocker A."/>
            <person name="Kenton S.M."/>
            <person name="Kim D.J."/>
            <person name="Klee K."/>
            <person name="Lai H."/>
            <person name="Lang C."/>
            <person name="Lin S."/>
            <person name="Macmil S.L."/>
            <person name="Magdelenat G."/>
            <person name="Matthews L."/>
            <person name="McCorrison J."/>
            <person name="Monaghan E.L."/>
            <person name="Mun J.H."/>
            <person name="Najar F.Z."/>
            <person name="Nicholson C."/>
            <person name="Noirot C."/>
            <person name="O'Bleness M."/>
            <person name="Paule C.R."/>
            <person name="Poulain J."/>
            <person name="Prion F."/>
            <person name="Qin B."/>
            <person name="Qu C."/>
            <person name="Retzel E.F."/>
            <person name="Riddle C."/>
            <person name="Sallet E."/>
            <person name="Samain S."/>
            <person name="Samson N."/>
            <person name="Sanders I."/>
            <person name="Saurat O."/>
            <person name="Scarpelli C."/>
            <person name="Schiex T."/>
            <person name="Segurens B."/>
            <person name="Severin A.J."/>
            <person name="Sherrier D.J."/>
            <person name="Shi R."/>
            <person name="Sims S."/>
            <person name="Singer S.R."/>
            <person name="Sinharoy S."/>
            <person name="Sterck L."/>
            <person name="Viollet A."/>
            <person name="Wang B.B."/>
            <person name="Wang K."/>
            <person name="Wang M."/>
            <person name="Wang X."/>
            <person name="Warfsmann J."/>
            <person name="Weissenbach J."/>
            <person name="White D.D."/>
            <person name="White J.D."/>
            <person name="Wiley G.B."/>
            <person name="Wincker P."/>
            <person name="Xing Y."/>
            <person name="Yang L."/>
            <person name="Yao Z."/>
            <person name="Ying F."/>
            <person name="Zhai J."/>
            <person name="Zhou L."/>
            <person name="Zuber A."/>
            <person name="Denarie J."/>
            <person name="Dixon R.A."/>
            <person name="May G.D."/>
            <person name="Schwartz D.C."/>
            <person name="Rogers J."/>
            <person name="Quetier F."/>
            <person name="Town C.D."/>
            <person name="Roe B.A."/>
        </authorList>
    </citation>
    <scope>NUCLEOTIDE SEQUENCE [LARGE SCALE GENOMIC DNA]</scope>
    <source>
        <strain evidence="5">A17</strain>
        <strain evidence="8 9">cv. Jemalong A17</strain>
    </source>
</reference>
<dbReference type="KEGG" id="mtr:11419264"/>
<feature type="compositionally biased region" description="Basic and acidic residues" evidence="2">
    <location>
        <begin position="350"/>
        <end position="361"/>
    </location>
</feature>